<evidence type="ECO:0000313" key="2">
    <source>
        <dbReference type="EMBL" id="OGY92500.1"/>
    </source>
</evidence>
<dbReference type="AlphaFoldDB" id="A0A1G2BW25"/>
<keyword evidence="1" id="KW-0812">Transmembrane</keyword>
<keyword evidence="1" id="KW-1133">Transmembrane helix</keyword>
<dbReference type="EMBL" id="MHKO01000020">
    <property type="protein sequence ID" value="OGY92500.1"/>
    <property type="molecule type" value="Genomic_DNA"/>
</dbReference>
<evidence type="ECO:0000313" key="3">
    <source>
        <dbReference type="Proteomes" id="UP000178109"/>
    </source>
</evidence>
<keyword evidence="1" id="KW-0472">Membrane</keyword>
<feature type="transmembrane region" description="Helical" evidence="1">
    <location>
        <begin position="35"/>
        <end position="56"/>
    </location>
</feature>
<evidence type="ECO:0000256" key="1">
    <source>
        <dbReference type="SAM" id="Phobius"/>
    </source>
</evidence>
<comment type="caution">
    <text evidence="2">The sequence shown here is derived from an EMBL/GenBank/DDBJ whole genome shotgun (WGS) entry which is preliminary data.</text>
</comment>
<gene>
    <name evidence="2" type="ORF">A3H70_04630</name>
</gene>
<feature type="transmembrane region" description="Helical" evidence="1">
    <location>
        <begin position="12"/>
        <end position="29"/>
    </location>
</feature>
<dbReference type="Proteomes" id="UP000178109">
    <property type="component" value="Unassembled WGS sequence"/>
</dbReference>
<sequence>MRKILLDLNKEIFHVSVVLTLALFTLETLKEGFVTFYFNPVWILLVFLLSGAVWLFTPDKT</sequence>
<organism evidence="2 3">
    <name type="scientific">Candidatus Komeilibacteria bacterium RIFCSPLOWO2_02_FULL_48_11</name>
    <dbReference type="NCBI Taxonomy" id="1798553"/>
    <lineage>
        <taxon>Bacteria</taxon>
        <taxon>Candidatus Komeiliibacteriota</taxon>
    </lineage>
</organism>
<name>A0A1G2BW25_9BACT</name>
<reference evidence="2 3" key="1">
    <citation type="journal article" date="2016" name="Nat. Commun.">
        <title>Thousands of microbial genomes shed light on interconnected biogeochemical processes in an aquifer system.</title>
        <authorList>
            <person name="Anantharaman K."/>
            <person name="Brown C.T."/>
            <person name="Hug L.A."/>
            <person name="Sharon I."/>
            <person name="Castelle C.J."/>
            <person name="Probst A.J."/>
            <person name="Thomas B.C."/>
            <person name="Singh A."/>
            <person name="Wilkins M.J."/>
            <person name="Karaoz U."/>
            <person name="Brodie E.L."/>
            <person name="Williams K.H."/>
            <person name="Hubbard S.S."/>
            <person name="Banfield J.F."/>
        </authorList>
    </citation>
    <scope>NUCLEOTIDE SEQUENCE [LARGE SCALE GENOMIC DNA]</scope>
</reference>
<dbReference type="STRING" id="1798553.A3H70_04630"/>
<proteinExistence type="predicted"/>
<protein>
    <submittedName>
        <fullName evidence="2">Uncharacterized protein</fullName>
    </submittedName>
</protein>
<accession>A0A1G2BW25</accession>